<evidence type="ECO:0000313" key="2">
    <source>
        <dbReference type="Proteomes" id="UP001163632"/>
    </source>
</evidence>
<sequence length="227" mass="26618">MTLSDLINEFRALAFDEVEPYLFDDDKVIHWLNQALDEACVRGRLIHECDDPAVCTIAINPNQTKYNTHPKLYEITHASLELPSVNGGRRENVCLVSFEEMSRADSDWRDEQDKHRLDPYFLIQHDTYVRLSRPTDEIGVLHLEGYRLPHKMTNDDDVPEIHLAHHEHLIDWALHKAFGVPDSEVFDMNKSEMAEQRFTNYFGFRPDSDLRRITRHDVPHAVKPFWV</sequence>
<organism evidence="1 2">
    <name type="scientific">Moraxella bovis</name>
    <dbReference type="NCBI Taxonomy" id="476"/>
    <lineage>
        <taxon>Bacteria</taxon>
        <taxon>Pseudomonadati</taxon>
        <taxon>Pseudomonadota</taxon>
        <taxon>Gammaproteobacteria</taxon>
        <taxon>Moraxellales</taxon>
        <taxon>Moraxellaceae</taxon>
        <taxon>Moraxella</taxon>
    </lineage>
</organism>
<dbReference type="Pfam" id="PF24175">
    <property type="entry name" value="SU10_adaptor"/>
    <property type="match status" value="1"/>
</dbReference>
<proteinExistence type="predicted"/>
<dbReference type="InterPro" id="IPR056209">
    <property type="entry name" value="SU10_adaptor"/>
</dbReference>
<dbReference type="RefSeq" id="WP_264684420.1">
    <property type="nucleotide sequence ID" value="NZ_CP087798.1"/>
</dbReference>
<dbReference type="EMBL" id="CP087830">
    <property type="protein sequence ID" value="UZA02081.1"/>
    <property type="molecule type" value="Genomic_DNA"/>
</dbReference>
<gene>
    <name evidence="1" type="ORF">LP092_08725</name>
</gene>
<name>A0ABY6M2Z5_MORBO</name>
<dbReference type="Proteomes" id="UP001163632">
    <property type="component" value="Chromosome"/>
</dbReference>
<accession>A0ABY6M2Z5</accession>
<reference evidence="1" key="1">
    <citation type="journal article" date="2022" name="BMC Microbiol.">
        <title>Whole genome sequencing of Moraxella bovis strains from North America reveals two genotypes with different genetic determinants.</title>
        <authorList>
            <person name="Wynn E.L."/>
            <person name="Hille M.M."/>
            <person name="Loy J.D."/>
            <person name="Schuller G."/>
            <person name="Kuhn K.L."/>
            <person name="Dickey A.M."/>
            <person name="Bono J.L."/>
            <person name="Clawson M.L."/>
        </authorList>
    </citation>
    <scope>NUCLEOTIDE SEQUENCE</scope>
    <source>
        <strain evidence="1">SAM102599</strain>
    </source>
</reference>
<protein>
    <submittedName>
        <fullName evidence="1">Uncharacterized protein</fullName>
    </submittedName>
</protein>
<keyword evidence="2" id="KW-1185">Reference proteome</keyword>
<evidence type="ECO:0000313" key="1">
    <source>
        <dbReference type="EMBL" id="UZA02081.1"/>
    </source>
</evidence>